<feature type="repeat" description="WD" evidence="1">
    <location>
        <begin position="451"/>
        <end position="492"/>
    </location>
</feature>
<evidence type="ECO:0000313" key="4">
    <source>
        <dbReference type="Proteomes" id="UP000269721"/>
    </source>
</evidence>
<dbReference type="Pfam" id="PF00400">
    <property type="entry name" value="WD40"/>
    <property type="match status" value="2"/>
</dbReference>
<dbReference type="SUPFAM" id="SSF82171">
    <property type="entry name" value="DPP6 N-terminal domain-like"/>
    <property type="match status" value="1"/>
</dbReference>
<dbReference type="PROSITE" id="PS50294">
    <property type="entry name" value="WD_REPEATS_REGION"/>
    <property type="match status" value="1"/>
</dbReference>
<evidence type="ECO:0000256" key="1">
    <source>
        <dbReference type="PROSITE-ProRule" id="PRU00221"/>
    </source>
</evidence>
<gene>
    <name evidence="3" type="ORF">BDK51DRAFT_19442</name>
</gene>
<protein>
    <submittedName>
        <fullName evidence="3">Uncharacterized protein</fullName>
    </submittedName>
</protein>
<evidence type="ECO:0000256" key="2">
    <source>
        <dbReference type="SAM" id="Phobius"/>
    </source>
</evidence>
<sequence>IYPAGANSILYNVETKLQRFIPVSECSGGITAMAVSASKRYVAIAERGEHATCSIYDLHSLRKRKSLSPPDGDTKEFISLAFSSDAKYVITQSGAPDWTLYYWTWEKTKVMAHVRTACIPSDPVTPGVSGGTAVYQVSFSPTDNTELCIVGNGIFALFRYQEGMLKRSKGNKLFETKNFLCHCWTIDENIIAGTDDGYLYILHTNGELRGIITNDPGPSRTPRAVHALLPDSHGFLCGGAGGTLAMYSCLDEVDVIEAPAGTDPSNLLYRRKREFFVPDEATTIRNIGMSPSEETLVCSLDNCQIFALRLSAGEFNKTDDTKLEPFIQPFHHGPVTGCDTCIRKPLIVTCSSDRSVRVWNYLDGSAELVKYFPEEAYSVAIHPSGLYILVGFSDKLRLMNLLIDDIRPFREFTVRGCRECRFSNGGQYFAAVHGNTIQIYSTWNFENLVNLKGHNGKVRSIFWTADDAKIVTAGMDGAIYDWALKDLSATSGSGVKREGESILKSCSYTCAVMTPDGKSIFAVGSDRTLKEIVDSQILRELETDTVLTQIVLSHSGRMMFVGKIFPVQMLFWSTIVATLTFCYLSHVNYPYHVFLPLKALQTAQSAR</sequence>
<accession>A0A4P9WQ91</accession>
<dbReference type="InterPro" id="IPR015943">
    <property type="entry name" value="WD40/YVTN_repeat-like_dom_sf"/>
</dbReference>
<keyword evidence="4" id="KW-1185">Reference proteome</keyword>
<dbReference type="PROSITE" id="PS50082">
    <property type="entry name" value="WD_REPEATS_2"/>
    <property type="match status" value="1"/>
</dbReference>
<keyword evidence="2" id="KW-0472">Membrane</keyword>
<name>A0A4P9WQ91_9FUNG</name>
<dbReference type="PANTHER" id="PTHR32215">
    <property type="entry name" value="CILIA- AND FLAGELLA-ASSOCIATED PROTEIN 57"/>
    <property type="match status" value="1"/>
</dbReference>
<proteinExistence type="predicted"/>
<reference evidence="4" key="1">
    <citation type="journal article" date="2018" name="Nat. Microbiol.">
        <title>Leveraging single-cell genomics to expand the fungal tree of life.</title>
        <authorList>
            <person name="Ahrendt S.R."/>
            <person name="Quandt C.A."/>
            <person name="Ciobanu D."/>
            <person name="Clum A."/>
            <person name="Salamov A."/>
            <person name="Andreopoulos B."/>
            <person name="Cheng J.F."/>
            <person name="Woyke T."/>
            <person name="Pelin A."/>
            <person name="Henrissat B."/>
            <person name="Reynolds N.K."/>
            <person name="Benny G.L."/>
            <person name="Smith M.E."/>
            <person name="James T.Y."/>
            <person name="Grigoriev I.V."/>
        </authorList>
    </citation>
    <scope>NUCLEOTIDE SEQUENCE [LARGE SCALE GENOMIC DNA]</scope>
</reference>
<feature type="transmembrane region" description="Helical" evidence="2">
    <location>
        <begin position="569"/>
        <end position="589"/>
    </location>
</feature>
<dbReference type="Proteomes" id="UP000269721">
    <property type="component" value="Unassembled WGS sequence"/>
</dbReference>
<dbReference type="InterPro" id="IPR001680">
    <property type="entry name" value="WD40_rpt"/>
</dbReference>
<dbReference type="AlphaFoldDB" id="A0A4P9WQ91"/>
<dbReference type="PANTHER" id="PTHR32215:SF0">
    <property type="entry name" value="CILIA- AND FLAGELLA-ASSOCIATED PROTEIN 57"/>
    <property type="match status" value="1"/>
</dbReference>
<dbReference type="InterPro" id="IPR052993">
    <property type="entry name" value="CFA-57"/>
</dbReference>
<evidence type="ECO:0000313" key="3">
    <source>
        <dbReference type="EMBL" id="RKO94545.1"/>
    </source>
</evidence>
<dbReference type="SMART" id="SM00320">
    <property type="entry name" value="WD40"/>
    <property type="match status" value="5"/>
</dbReference>
<keyword evidence="1" id="KW-0853">WD repeat</keyword>
<organism evidence="3 4">
    <name type="scientific">Blyttiomyces helicus</name>
    <dbReference type="NCBI Taxonomy" id="388810"/>
    <lineage>
        <taxon>Eukaryota</taxon>
        <taxon>Fungi</taxon>
        <taxon>Fungi incertae sedis</taxon>
        <taxon>Chytridiomycota</taxon>
        <taxon>Chytridiomycota incertae sedis</taxon>
        <taxon>Chytridiomycetes</taxon>
        <taxon>Chytridiomycetes incertae sedis</taxon>
        <taxon>Blyttiomyces</taxon>
    </lineage>
</organism>
<dbReference type="OrthoDB" id="10251741at2759"/>
<dbReference type="EMBL" id="KZ993869">
    <property type="protein sequence ID" value="RKO94545.1"/>
    <property type="molecule type" value="Genomic_DNA"/>
</dbReference>
<dbReference type="Gene3D" id="2.130.10.10">
    <property type="entry name" value="YVTN repeat-like/Quinoprotein amine dehydrogenase"/>
    <property type="match status" value="2"/>
</dbReference>
<feature type="non-terminal residue" evidence="3">
    <location>
        <position position="1"/>
    </location>
</feature>
<keyword evidence="2" id="KW-1133">Transmembrane helix</keyword>
<keyword evidence="2" id="KW-0812">Transmembrane</keyword>